<name>A0A502E8H0_9FLAO</name>
<feature type="transmembrane region" description="Helical" evidence="1">
    <location>
        <begin position="159"/>
        <end position="182"/>
    </location>
</feature>
<dbReference type="RefSeq" id="WP_140511199.1">
    <property type="nucleotide sequence ID" value="NZ_RCZH01000019.1"/>
</dbReference>
<feature type="transmembrane region" description="Helical" evidence="1">
    <location>
        <begin position="131"/>
        <end position="153"/>
    </location>
</feature>
<dbReference type="EMBL" id="RCZH01000019">
    <property type="protein sequence ID" value="TPG33995.1"/>
    <property type="molecule type" value="Genomic_DNA"/>
</dbReference>
<protein>
    <recommendedName>
        <fullName evidence="4">Beta-carotene 15,15'-monooxygenase</fullName>
    </recommendedName>
</protein>
<dbReference type="AlphaFoldDB" id="A0A502E8H0"/>
<evidence type="ECO:0008006" key="4">
    <source>
        <dbReference type="Google" id="ProtNLM"/>
    </source>
</evidence>
<accession>A0A502E8H0</accession>
<dbReference type="Proteomes" id="UP000319700">
    <property type="component" value="Unassembled WGS sequence"/>
</dbReference>
<sequence length="264" mass="28995">MKSTLDQIEDIKKNGYTIDFGTIFNYAFENYKKIALYSGLIILVFSVIMAVLVMGVAVTYYGVQALSKDFIQNLENQKLTYLEQLFSVAFLSAFAALLAPFGAGFLKMADCADKDEEFNVSTMFTYYKAPYFSQLFTMTLIIGLISNAISVAIDSLGIILLGNAISIFISFFTFLAVPLVVFGKLNAIDAIKSSLIIVSKNPFLIFALFVTGFVGSVIGVFGCCIGIIFTVVFNSSITYATYFAIFSEEEKKDAIDSIGQSDLE</sequence>
<organism evidence="2 3">
    <name type="scientific">Flavobacterium pectinovorum</name>
    <dbReference type="NCBI Taxonomy" id="29533"/>
    <lineage>
        <taxon>Bacteria</taxon>
        <taxon>Pseudomonadati</taxon>
        <taxon>Bacteroidota</taxon>
        <taxon>Flavobacteriia</taxon>
        <taxon>Flavobacteriales</taxon>
        <taxon>Flavobacteriaceae</taxon>
        <taxon>Flavobacterium</taxon>
    </lineage>
</organism>
<keyword evidence="3" id="KW-1185">Reference proteome</keyword>
<feature type="transmembrane region" description="Helical" evidence="1">
    <location>
        <begin position="203"/>
        <end position="233"/>
    </location>
</feature>
<evidence type="ECO:0000313" key="2">
    <source>
        <dbReference type="EMBL" id="TPG33995.1"/>
    </source>
</evidence>
<dbReference type="OrthoDB" id="1331669at2"/>
<keyword evidence="1" id="KW-0812">Transmembrane</keyword>
<evidence type="ECO:0000313" key="3">
    <source>
        <dbReference type="Proteomes" id="UP000319700"/>
    </source>
</evidence>
<keyword evidence="1" id="KW-0472">Membrane</keyword>
<feature type="transmembrane region" description="Helical" evidence="1">
    <location>
        <begin position="34"/>
        <end position="61"/>
    </location>
</feature>
<reference evidence="2 3" key="1">
    <citation type="journal article" date="2019" name="Environ. Microbiol.">
        <title>Species interactions and distinct microbial communities in high Arctic permafrost affected cryosols are associated with the CH4 and CO2 gas fluxes.</title>
        <authorList>
            <person name="Altshuler I."/>
            <person name="Hamel J."/>
            <person name="Turney S."/>
            <person name="Magnuson E."/>
            <person name="Levesque R."/>
            <person name="Greer C."/>
            <person name="Whyte L.G."/>
        </authorList>
    </citation>
    <scope>NUCLEOTIDE SEQUENCE [LARGE SCALE GENOMIC DNA]</scope>
    <source>
        <strain evidence="2 3">42</strain>
    </source>
</reference>
<keyword evidence="1" id="KW-1133">Transmembrane helix</keyword>
<proteinExistence type="predicted"/>
<gene>
    <name evidence="2" type="ORF">EAH81_22590</name>
</gene>
<feature type="transmembrane region" description="Helical" evidence="1">
    <location>
        <begin position="81"/>
        <end position="106"/>
    </location>
</feature>
<evidence type="ECO:0000256" key="1">
    <source>
        <dbReference type="SAM" id="Phobius"/>
    </source>
</evidence>
<comment type="caution">
    <text evidence="2">The sequence shown here is derived from an EMBL/GenBank/DDBJ whole genome shotgun (WGS) entry which is preliminary data.</text>
</comment>